<feature type="region of interest" description="Disordered" evidence="5">
    <location>
        <begin position="281"/>
        <end position="313"/>
    </location>
</feature>
<dbReference type="PANTHER" id="PTHR23111:SF30">
    <property type="entry name" value="ZINC FINGER PROTEIN VAR3, CHLOROPLASTIC"/>
    <property type="match status" value="1"/>
</dbReference>
<dbReference type="Gene3D" id="4.10.1060.10">
    <property type="entry name" value="Zinc finger, RanBP2-type"/>
    <property type="match status" value="1"/>
</dbReference>
<dbReference type="Proteomes" id="UP001151760">
    <property type="component" value="Unassembled WGS sequence"/>
</dbReference>
<gene>
    <name evidence="7" type="ORF">Tco_1006525</name>
</gene>
<feature type="domain" description="RanBP2-type" evidence="6">
    <location>
        <begin position="249"/>
        <end position="278"/>
    </location>
</feature>
<feature type="compositionally biased region" description="Polar residues" evidence="5">
    <location>
        <begin position="409"/>
        <end position="420"/>
    </location>
</feature>
<protein>
    <submittedName>
        <fullName evidence="7">Zinc finger protein VAR3, chloroplastic-like protein</fullName>
    </submittedName>
</protein>
<feature type="compositionally biased region" description="Polar residues" evidence="5">
    <location>
        <begin position="476"/>
        <end position="495"/>
    </location>
</feature>
<sequence>MFSSPLSSSKLTTIINVHHHHRPSFTTTLRLPPLSTITHHHHHHHLRSISHFQIKSSQNFHRQAFSNDNRSYVSASHPWPELSEFISNNNNNNAEDGFKDEIVSNESLSIEFLDYVCLCLGFAHHNPHILRRLPKDDIEVLVNNGGPSLFKNAIETEKRMRSFLKGDESSEATTVDVMKYILSYASNPIIYPERKIDDAIESSARNLLRKMANFNGRVEALNMPATEKSIGTYENEQTPSSLRLNGAMKRGDWICRKCSFMNIATNTKCHECKELRPQRQLTGSEWDCPERPGEVPLPAGQVKTSPTPNGSDSGYAPFVPLPADMFAKKSENMKIDNPEKSTTKFESRIVDDTEEEKPERWFNKVGELQDLTDLKTDIADDDFPEIMPMRKGENRFVVSKKKDRSSSSTYKRQQSIEQASNNTTNFVPFVPFPPDYFAKKDDNHQSANTNSSHTNDMNLGKETRDTELDRSENRPETSNGKRVIPKNQNSTNSNHVSRESSSKATNDVNLMKQRPATSNGEQVKPENLNVRNGWEGPGSSLEGSAVKETDPLDMSEEAKAERWFRRVAQIKDISELSQIPDEDFPSIMPMRKGVNRFVVSKRKTPLERRLASPPYKKDIRTVSSEPTKKEGDGS</sequence>
<evidence type="ECO:0000313" key="7">
    <source>
        <dbReference type="EMBL" id="GJT62992.1"/>
    </source>
</evidence>
<dbReference type="PROSITE" id="PS01358">
    <property type="entry name" value="ZF_RANBP2_1"/>
    <property type="match status" value="1"/>
</dbReference>
<feature type="compositionally biased region" description="Polar residues" evidence="5">
    <location>
        <begin position="445"/>
        <end position="457"/>
    </location>
</feature>
<dbReference type="InterPro" id="IPR001876">
    <property type="entry name" value="Znf_RanBP2"/>
</dbReference>
<organism evidence="7 8">
    <name type="scientific">Tanacetum coccineum</name>
    <dbReference type="NCBI Taxonomy" id="301880"/>
    <lineage>
        <taxon>Eukaryota</taxon>
        <taxon>Viridiplantae</taxon>
        <taxon>Streptophyta</taxon>
        <taxon>Embryophyta</taxon>
        <taxon>Tracheophyta</taxon>
        <taxon>Spermatophyta</taxon>
        <taxon>Magnoliopsida</taxon>
        <taxon>eudicotyledons</taxon>
        <taxon>Gunneridae</taxon>
        <taxon>Pentapetalae</taxon>
        <taxon>asterids</taxon>
        <taxon>campanulids</taxon>
        <taxon>Asterales</taxon>
        <taxon>Asteraceae</taxon>
        <taxon>Asteroideae</taxon>
        <taxon>Anthemideae</taxon>
        <taxon>Anthemidinae</taxon>
        <taxon>Tanacetum</taxon>
    </lineage>
</organism>
<keyword evidence="3" id="KW-0862">Zinc</keyword>
<dbReference type="PANTHER" id="PTHR23111">
    <property type="entry name" value="ZINC FINGER PROTEIN"/>
    <property type="match status" value="1"/>
</dbReference>
<dbReference type="PROSITE" id="PS50199">
    <property type="entry name" value="ZF_RANBP2_2"/>
    <property type="match status" value="1"/>
</dbReference>
<accession>A0ABQ5FKB6</accession>
<comment type="caution">
    <text evidence="7">The sequence shown here is derived from an EMBL/GenBank/DDBJ whole genome shotgun (WGS) entry which is preliminary data.</text>
</comment>
<keyword evidence="1" id="KW-0479">Metal-binding</keyword>
<evidence type="ECO:0000313" key="8">
    <source>
        <dbReference type="Proteomes" id="UP001151760"/>
    </source>
</evidence>
<evidence type="ECO:0000259" key="6">
    <source>
        <dbReference type="PROSITE" id="PS50199"/>
    </source>
</evidence>
<keyword evidence="2 4" id="KW-0863">Zinc-finger</keyword>
<name>A0ABQ5FKB6_9ASTR</name>
<evidence type="ECO:0000256" key="3">
    <source>
        <dbReference type="ARBA" id="ARBA00022833"/>
    </source>
</evidence>
<evidence type="ECO:0000256" key="2">
    <source>
        <dbReference type="ARBA" id="ARBA00022771"/>
    </source>
</evidence>
<feature type="region of interest" description="Disordered" evidence="5">
    <location>
        <begin position="394"/>
        <end position="554"/>
    </location>
</feature>
<feature type="compositionally biased region" description="Basic and acidic residues" evidence="5">
    <location>
        <begin position="459"/>
        <end position="475"/>
    </location>
</feature>
<dbReference type="SUPFAM" id="SSF90209">
    <property type="entry name" value="Ran binding protein zinc finger-like"/>
    <property type="match status" value="1"/>
</dbReference>
<evidence type="ECO:0000256" key="4">
    <source>
        <dbReference type="PROSITE-ProRule" id="PRU00322"/>
    </source>
</evidence>
<proteinExistence type="predicted"/>
<dbReference type="EMBL" id="BQNB010017422">
    <property type="protein sequence ID" value="GJT62992.1"/>
    <property type="molecule type" value="Genomic_DNA"/>
</dbReference>
<dbReference type="InterPro" id="IPR036443">
    <property type="entry name" value="Znf_RanBP2_sf"/>
</dbReference>
<feature type="region of interest" description="Disordered" evidence="5">
    <location>
        <begin position="604"/>
        <end position="634"/>
    </location>
</feature>
<evidence type="ECO:0000256" key="1">
    <source>
        <dbReference type="ARBA" id="ARBA00022723"/>
    </source>
</evidence>
<reference evidence="7" key="2">
    <citation type="submission" date="2022-01" db="EMBL/GenBank/DDBJ databases">
        <authorList>
            <person name="Yamashiro T."/>
            <person name="Shiraishi A."/>
            <person name="Satake H."/>
            <person name="Nakayama K."/>
        </authorList>
    </citation>
    <scope>NUCLEOTIDE SEQUENCE</scope>
</reference>
<evidence type="ECO:0000256" key="5">
    <source>
        <dbReference type="SAM" id="MobiDB-lite"/>
    </source>
</evidence>
<feature type="compositionally biased region" description="Basic and acidic residues" evidence="5">
    <location>
        <begin position="545"/>
        <end position="554"/>
    </location>
</feature>
<feature type="compositionally biased region" description="Polar residues" evidence="5">
    <location>
        <begin position="302"/>
        <end position="312"/>
    </location>
</feature>
<keyword evidence="8" id="KW-1185">Reference proteome</keyword>
<reference evidence="7" key="1">
    <citation type="journal article" date="2022" name="Int. J. Mol. Sci.">
        <title>Draft Genome of Tanacetum Coccineum: Genomic Comparison of Closely Related Tanacetum-Family Plants.</title>
        <authorList>
            <person name="Yamashiro T."/>
            <person name="Shiraishi A."/>
            <person name="Nakayama K."/>
            <person name="Satake H."/>
        </authorList>
    </citation>
    <scope>NUCLEOTIDE SEQUENCE</scope>
</reference>